<sequence length="213" mass="24129">MRPRPPPQTFTPFHVDLPSVPPIAKKNHYEHPVPNGLPIPLNSTPKPPRIIYPSVAGFKKDGWGEEFDREVATYERLQPLQGGTIPRWYGRAEYNRKRAFVLLNIGGACLATPEGAVLEEKDLRPLLTKALTALADMGVGYDDTKLDNFHLVTEKVKDKIMIVDLEIVDTSLSEDDLAFTTSSNVNHLIRLYRMHLNCLHHDEHLLPKRPLNK</sequence>
<accession>A0A8H4KVX9</accession>
<dbReference type="EMBL" id="JAADJG010000034">
    <property type="protein sequence ID" value="KAF4457115.1"/>
    <property type="molecule type" value="Genomic_DNA"/>
</dbReference>
<organism evidence="1 2">
    <name type="scientific">Fusarium austroafricanum</name>
    <dbReference type="NCBI Taxonomy" id="2364996"/>
    <lineage>
        <taxon>Eukaryota</taxon>
        <taxon>Fungi</taxon>
        <taxon>Dikarya</taxon>
        <taxon>Ascomycota</taxon>
        <taxon>Pezizomycotina</taxon>
        <taxon>Sordariomycetes</taxon>
        <taxon>Hypocreomycetidae</taxon>
        <taxon>Hypocreales</taxon>
        <taxon>Nectriaceae</taxon>
        <taxon>Fusarium</taxon>
        <taxon>Fusarium concolor species complex</taxon>
    </lineage>
</organism>
<comment type="caution">
    <text evidence="1">The sequence shown here is derived from an EMBL/GenBank/DDBJ whole genome shotgun (WGS) entry which is preliminary data.</text>
</comment>
<protein>
    <submittedName>
        <fullName evidence="1">Uncharacterized protein</fullName>
    </submittedName>
</protein>
<evidence type="ECO:0000313" key="2">
    <source>
        <dbReference type="Proteomes" id="UP000605986"/>
    </source>
</evidence>
<gene>
    <name evidence="1" type="ORF">F53441_903</name>
</gene>
<evidence type="ECO:0000313" key="1">
    <source>
        <dbReference type="EMBL" id="KAF4457115.1"/>
    </source>
</evidence>
<proteinExistence type="predicted"/>
<name>A0A8H4KVX9_9HYPO</name>
<dbReference type="OrthoDB" id="2942798at2759"/>
<dbReference type="AlphaFoldDB" id="A0A8H4KVX9"/>
<keyword evidence="2" id="KW-1185">Reference proteome</keyword>
<dbReference type="Proteomes" id="UP000605986">
    <property type="component" value="Unassembled WGS sequence"/>
</dbReference>
<reference evidence="1" key="1">
    <citation type="submission" date="2020-01" db="EMBL/GenBank/DDBJ databases">
        <title>Identification and distribution of gene clusters putatively required for synthesis of sphingolipid metabolism inhibitors in phylogenetically diverse species of the filamentous fungus Fusarium.</title>
        <authorList>
            <person name="Kim H.-S."/>
            <person name="Busman M."/>
            <person name="Brown D.W."/>
            <person name="Divon H."/>
            <person name="Uhlig S."/>
            <person name="Proctor R.H."/>
        </authorList>
    </citation>
    <scope>NUCLEOTIDE SEQUENCE</scope>
    <source>
        <strain evidence="1">NRRL 53441</strain>
    </source>
</reference>